<dbReference type="RefSeq" id="WP_194109562.1">
    <property type="nucleotide sequence ID" value="NZ_JADFFL010000001.1"/>
</dbReference>
<reference evidence="2" key="1">
    <citation type="submission" date="2020-10" db="EMBL/GenBank/DDBJ databases">
        <title>Mucilaginibacter mali sp. nov., isolated from rhizosphere soil of apple orchard.</title>
        <authorList>
            <person name="Lee J.-S."/>
            <person name="Kim H.S."/>
            <person name="Kim J.-S."/>
        </authorList>
    </citation>
    <scope>NUCLEOTIDE SEQUENCE</scope>
    <source>
        <strain evidence="2">KCTC 22746</strain>
    </source>
</reference>
<comment type="caution">
    <text evidence="2">The sequence shown here is derived from an EMBL/GenBank/DDBJ whole genome shotgun (WGS) entry which is preliminary data.</text>
</comment>
<dbReference type="Proteomes" id="UP000622475">
    <property type="component" value="Unassembled WGS sequence"/>
</dbReference>
<keyword evidence="1" id="KW-0732">Signal</keyword>
<dbReference type="AlphaFoldDB" id="A0A929KSH9"/>
<protein>
    <recommendedName>
        <fullName evidence="4">Lipocalin-like protein</fullName>
    </recommendedName>
</protein>
<organism evidence="2 3">
    <name type="scientific">Mucilaginibacter myungsuensis</name>
    <dbReference type="NCBI Taxonomy" id="649104"/>
    <lineage>
        <taxon>Bacteria</taxon>
        <taxon>Pseudomonadati</taxon>
        <taxon>Bacteroidota</taxon>
        <taxon>Sphingobacteriia</taxon>
        <taxon>Sphingobacteriales</taxon>
        <taxon>Sphingobacteriaceae</taxon>
        <taxon>Mucilaginibacter</taxon>
    </lineage>
</organism>
<evidence type="ECO:0000313" key="3">
    <source>
        <dbReference type="Proteomes" id="UP000622475"/>
    </source>
</evidence>
<evidence type="ECO:0008006" key="4">
    <source>
        <dbReference type="Google" id="ProtNLM"/>
    </source>
</evidence>
<evidence type="ECO:0000313" key="2">
    <source>
        <dbReference type="EMBL" id="MBE9660357.1"/>
    </source>
</evidence>
<keyword evidence="3" id="KW-1185">Reference proteome</keyword>
<dbReference type="Gene3D" id="2.40.128.490">
    <property type="entry name" value="Uncharacterised protein PF14869, DUF4488"/>
    <property type="match status" value="1"/>
</dbReference>
<gene>
    <name evidence="2" type="ORF">IRJ16_00525</name>
</gene>
<sequence length="130" mass="14805">MKNLALALLAICVSSSYAPPKLAGNWIFKGGIYNGKKEGAPKEYTLQRKYQSGTFNAFLLEKGQKPLKYQSGKYTIGDKEYLETETYSMQQSKMKGKTVKYQYTIRHDSLILIGVLPTGMTVEEYWKRSK</sequence>
<feature type="chain" id="PRO_5036697326" description="Lipocalin-like protein" evidence="1">
    <location>
        <begin position="19"/>
        <end position="130"/>
    </location>
</feature>
<accession>A0A929KSH9</accession>
<name>A0A929KSH9_9SPHI</name>
<feature type="signal peptide" evidence="1">
    <location>
        <begin position="1"/>
        <end position="18"/>
    </location>
</feature>
<proteinExistence type="predicted"/>
<evidence type="ECO:0000256" key="1">
    <source>
        <dbReference type="SAM" id="SignalP"/>
    </source>
</evidence>
<dbReference type="EMBL" id="JADFFL010000001">
    <property type="protein sequence ID" value="MBE9660357.1"/>
    <property type="molecule type" value="Genomic_DNA"/>
</dbReference>